<dbReference type="Gene3D" id="3.30.60.160">
    <property type="match status" value="1"/>
</dbReference>
<dbReference type="InterPro" id="IPR012313">
    <property type="entry name" value="Znf_FCS"/>
</dbReference>
<feature type="compositionally biased region" description="Low complexity" evidence="9">
    <location>
        <begin position="287"/>
        <end position="322"/>
    </location>
</feature>
<evidence type="ECO:0000256" key="8">
    <source>
        <dbReference type="PROSITE-ProRule" id="PRU00367"/>
    </source>
</evidence>
<evidence type="ECO:0000313" key="12">
    <source>
        <dbReference type="EMBL" id="TRY89355.1"/>
    </source>
</evidence>
<evidence type="ECO:0000256" key="9">
    <source>
        <dbReference type="SAM" id="MobiDB-lite"/>
    </source>
</evidence>
<evidence type="ECO:0000259" key="10">
    <source>
        <dbReference type="PROSITE" id="PS50105"/>
    </source>
</evidence>
<feature type="region of interest" description="Disordered" evidence="9">
    <location>
        <begin position="666"/>
        <end position="723"/>
    </location>
</feature>
<feature type="compositionally biased region" description="Low complexity" evidence="9">
    <location>
        <begin position="591"/>
        <end position="604"/>
    </location>
</feature>
<dbReference type="OrthoDB" id="2390104at2759"/>
<keyword evidence="13" id="KW-1185">Reference proteome</keyword>
<keyword evidence="4 8" id="KW-0863">Zinc-finger</keyword>
<dbReference type="InterPro" id="IPR050548">
    <property type="entry name" value="PcG_chromatin_remod_factors"/>
</dbReference>
<feature type="region of interest" description="Disordered" evidence="9">
    <location>
        <begin position="770"/>
        <end position="852"/>
    </location>
</feature>
<name>A0A553QHF8_9TELE</name>
<feature type="region of interest" description="Disordered" evidence="9">
    <location>
        <begin position="570"/>
        <end position="604"/>
    </location>
</feature>
<dbReference type="Pfam" id="PF00536">
    <property type="entry name" value="SAM_1"/>
    <property type="match status" value="1"/>
</dbReference>
<evidence type="ECO:0000256" key="3">
    <source>
        <dbReference type="ARBA" id="ARBA00022723"/>
    </source>
</evidence>
<evidence type="ECO:0000313" key="13">
    <source>
        <dbReference type="Proteomes" id="UP000316079"/>
    </source>
</evidence>
<feature type="compositionally biased region" description="Acidic residues" evidence="9">
    <location>
        <begin position="708"/>
        <end position="723"/>
    </location>
</feature>
<proteinExistence type="predicted"/>
<dbReference type="GO" id="GO:0035102">
    <property type="term" value="C:PRC1 complex"/>
    <property type="evidence" value="ECO:0007669"/>
    <property type="project" value="TreeGrafter"/>
</dbReference>
<feature type="compositionally biased region" description="Low complexity" evidence="9">
    <location>
        <begin position="336"/>
        <end position="352"/>
    </location>
</feature>
<evidence type="ECO:0000256" key="2">
    <source>
        <dbReference type="ARBA" id="ARBA00022473"/>
    </source>
</evidence>
<dbReference type="Proteomes" id="UP000316079">
    <property type="component" value="Unassembled WGS sequence"/>
</dbReference>
<dbReference type="SMART" id="SM00454">
    <property type="entry name" value="SAM"/>
    <property type="match status" value="1"/>
</dbReference>
<dbReference type="AlphaFoldDB" id="A0A553QHF8"/>
<dbReference type="PROSITE" id="PS50105">
    <property type="entry name" value="SAM_DOMAIN"/>
    <property type="match status" value="1"/>
</dbReference>
<feature type="compositionally biased region" description="Polar residues" evidence="9">
    <location>
        <begin position="798"/>
        <end position="808"/>
    </location>
</feature>
<feature type="domain" description="SAM" evidence="10">
    <location>
        <begin position="875"/>
        <end position="939"/>
    </location>
</feature>
<dbReference type="FunFam" id="1.10.150.50:FF:000011">
    <property type="entry name" value="Polyhomeotic-like protein 2 isoform 1"/>
    <property type="match status" value="1"/>
</dbReference>
<keyword evidence="6" id="KW-0238">DNA-binding</keyword>
<dbReference type="PANTHER" id="PTHR12247:SF86">
    <property type="entry name" value="POLYHOMEOTIC-LIKE PROTEIN 2"/>
    <property type="match status" value="1"/>
</dbReference>
<evidence type="ECO:0000256" key="1">
    <source>
        <dbReference type="ARBA" id="ARBA00004123"/>
    </source>
</evidence>
<evidence type="ECO:0000256" key="5">
    <source>
        <dbReference type="ARBA" id="ARBA00022833"/>
    </source>
</evidence>
<evidence type="ECO:0000256" key="6">
    <source>
        <dbReference type="ARBA" id="ARBA00023125"/>
    </source>
</evidence>
<feature type="compositionally biased region" description="Low complexity" evidence="9">
    <location>
        <begin position="696"/>
        <end position="707"/>
    </location>
</feature>
<keyword evidence="5" id="KW-0862">Zinc</keyword>
<protein>
    <recommendedName>
        <fullName evidence="14">SAM domain-containing protein</fullName>
    </recommendedName>
</protein>
<keyword evidence="7" id="KW-0539">Nucleus</keyword>
<dbReference type="InterPro" id="IPR001660">
    <property type="entry name" value="SAM"/>
</dbReference>
<sequence length="939" mass="100652">MGHTTGPNGARAAPQKRSIVRTIPLSTEHHQIFLECSDMYFLSCSPALFGHNLRRVWQRGSRGSKVRHRGGTMEGEHSTPASSASSTTGTSTSPTHSTGTSSTSTASTSSSTTVSSSSSRQAVPQISVYSGIPDRQTVQVIQQALNRQPSTAAQYLQQMYAAQQQHLMLQTAALQQQHLSTAQLQSLAAVQQINLTSSPAAAQLISRAQSVNATPSGISQQAVLLSNTSSSTLTASQAQMYLRAQMAQQSNLVHVARSLGRAVPLSSQLILAPTATVTALQSDNNATNNTQSASAQVQNLALRSQQGSSSTSQTTALQPLSLKQTPVSIQPTPLIKIPSQSISSSNNGSGKSTTFHATSSDGVKKTEEVQTEMKAVNMSRNVSSSHPLIAPAEHSTGNFGVFQGCSQQGIAHQLLILNIREKERNRETYAQIQPQALIKQQPQQFLIQSQAPATSRGTPQLLQTASIHPHQPPASLGIQSSTHTSTVTGIIPVLPKPALHSQGSTQQATIFHSTISHHAHSGLAHAKAQPVQLTAINLQIQPAQSQASRLSQDDKDKPTSLVMREICPPVQIHPTPTSQASSPPEQSKVDTANATSQTQATASVETACAPTATPLALTMTLPASSEPAVAVTGSAAVQNGENKPPQAIVKPHVLTHVIEGFVIQEGGEPFPVEHPPARAESPKKTDLQLPSDQEKSASSNSLSATNSETEELGQQDTTALEEAEEPKLTCELCGWQDFASKFKRSKRFCSMVCAKRYSVSCTKRVGLIRPDRTKTTNQIKKWRRRRSHSPRGREPKQQRMSVSQQSQGESMSSPLQSQPSQGESSPCSEISSYEEPASPVSAASSGPVRPQAAVVDDPELPLLTQNFLPCDPTKWNVQEVFEFIRSLPGCQEIADEFRSQEIDGQALLLLKEDHLMSAMNIKLGPALKIFARINMLKDS</sequence>
<dbReference type="SUPFAM" id="SSF47769">
    <property type="entry name" value="SAM/Pointed domain"/>
    <property type="match status" value="1"/>
</dbReference>
<organism evidence="12 13">
    <name type="scientific">Danionella cerebrum</name>
    <dbReference type="NCBI Taxonomy" id="2873325"/>
    <lineage>
        <taxon>Eukaryota</taxon>
        <taxon>Metazoa</taxon>
        <taxon>Chordata</taxon>
        <taxon>Craniata</taxon>
        <taxon>Vertebrata</taxon>
        <taxon>Euteleostomi</taxon>
        <taxon>Actinopterygii</taxon>
        <taxon>Neopterygii</taxon>
        <taxon>Teleostei</taxon>
        <taxon>Ostariophysi</taxon>
        <taxon>Cypriniformes</taxon>
        <taxon>Danionidae</taxon>
        <taxon>Danioninae</taxon>
        <taxon>Danionella</taxon>
    </lineage>
</organism>
<feature type="compositionally biased region" description="Low complexity" evidence="9">
    <location>
        <begin position="809"/>
        <end position="848"/>
    </location>
</feature>
<accession>A0A553QHF8</accession>
<dbReference type="GO" id="GO:0008270">
    <property type="term" value="F:zinc ion binding"/>
    <property type="evidence" value="ECO:0007669"/>
    <property type="project" value="UniProtKB-KW"/>
</dbReference>
<feature type="compositionally biased region" description="Low complexity" evidence="9">
    <location>
        <begin position="78"/>
        <end position="119"/>
    </location>
</feature>
<gene>
    <name evidence="12" type="ORF">DNTS_015295</name>
</gene>
<keyword evidence="2" id="KW-0217">Developmental protein</keyword>
<dbReference type="Pfam" id="PF16616">
    <property type="entry name" value="PHC2_SAM_assoc"/>
    <property type="match status" value="1"/>
</dbReference>
<reference evidence="12 13" key="1">
    <citation type="journal article" date="2019" name="Sci. Data">
        <title>Hybrid genome assembly and annotation of Danionella translucida.</title>
        <authorList>
            <person name="Kadobianskyi M."/>
            <person name="Schulze L."/>
            <person name="Schuelke M."/>
            <person name="Judkewitz B."/>
        </authorList>
    </citation>
    <scope>NUCLEOTIDE SEQUENCE [LARGE SCALE GENOMIC DNA]</scope>
    <source>
        <strain evidence="12 13">Bolton</strain>
    </source>
</reference>
<dbReference type="InterPro" id="IPR013761">
    <property type="entry name" value="SAM/pointed_sf"/>
</dbReference>
<feature type="region of interest" description="Disordered" evidence="9">
    <location>
        <begin position="287"/>
        <end position="365"/>
    </location>
</feature>
<comment type="subcellular location">
    <subcellularLocation>
        <location evidence="1">Nucleus</location>
    </subcellularLocation>
</comment>
<evidence type="ECO:0008006" key="14">
    <source>
        <dbReference type="Google" id="ProtNLM"/>
    </source>
</evidence>
<feature type="compositionally biased region" description="Polar residues" evidence="9">
    <location>
        <begin position="574"/>
        <end position="585"/>
    </location>
</feature>
<dbReference type="GO" id="GO:0003682">
    <property type="term" value="F:chromatin binding"/>
    <property type="evidence" value="ECO:0007669"/>
    <property type="project" value="TreeGrafter"/>
</dbReference>
<feature type="compositionally biased region" description="Basic and acidic residues" evidence="9">
    <location>
        <begin position="675"/>
        <end position="686"/>
    </location>
</feature>
<dbReference type="PROSITE" id="PS51024">
    <property type="entry name" value="ZF_FCS"/>
    <property type="match status" value="1"/>
</dbReference>
<dbReference type="GO" id="GO:0042393">
    <property type="term" value="F:histone binding"/>
    <property type="evidence" value="ECO:0007669"/>
    <property type="project" value="TreeGrafter"/>
</dbReference>
<evidence type="ECO:0000259" key="11">
    <source>
        <dbReference type="PROSITE" id="PS51024"/>
    </source>
</evidence>
<dbReference type="GO" id="GO:0045892">
    <property type="term" value="P:negative regulation of DNA-templated transcription"/>
    <property type="evidence" value="ECO:0007669"/>
    <property type="project" value="TreeGrafter"/>
</dbReference>
<feature type="region of interest" description="Disordered" evidence="9">
    <location>
        <begin position="60"/>
        <end position="120"/>
    </location>
</feature>
<keyword evidence="3" id="KW-0479">Metal-binding</keyword>
<dbReference type="PANTHER" id="PTHR12247">
    <property type="entry name" value="POLYCOMB GROUP PROTEIN"/>
    <property type="match status" value="1"/>
</dbReference>
<feature type="compositionally biased region" description="Basic residues" evidence="9">
    <location>
        <begin position="60"/>
        <end position="70"/>
    </location>
</feature>
<dbReference type="EMBL" id="SRMA01025984">
    <property type="protein sequence ID" value="TRY89355.1"/>
    <property type="molecule type" value="Genomic_DNA"/>
</dbReference>
<feature type="domain" description="FCS-type" evidence="11">
    <location>
        <begin position="721"/>
        <end position="755"/>
    </location>
</feature>
<feature type="compositionally biased region" description="Basic residues" evidence="9">
    <location>
        <begin position="780"/>
        <end position="790"/>
    </location>
</feature>
<dbReference type="InterPro" id="IPR038603">
    <property type="entry name" value="Znf_FCS_sf"/>
</dbReference>
<dbReference type="CDD" id="cd09577">
    <property type="entry name" value="SAM_Ph1_2_3"/>
    <property type="match status" value="1"/>
</dbReference>
<dbReference type="Pfam" id="PF21319">
    <property type="entry name" value="zf-FCS_1"/>
    <property type="match status" value="1"/>
</dbReference>
<evidence type="ECO:0000256" key="4">
    <source>
        <dbReference type="ARBA" id="ARBA00022771"/>
    </source>
</evidence>
<comment type="caution">
    <text evidence="12">The sequence shown here is derived from an EMBL/GenBank/DDBJ whole genome shotgun (WGS) entry which is preliminary data.</text>
</comment>
<dbReference type="GO" id="GO:0003677">
    <property type="term" value="F:DNA binding"/>
    <property type="evidence" value="ECO:0007669"/>
    <property type="project" value="UniProtKB-KW"/>
</dbReference>
<dbReference type="Gene3D" id="1.10.150.50">
    <property type="entry name" value="Transcription Factor, Ets-1"/>
    <property type="match status" value="1"/>
</dbReference>
<dbReference type="STRING" id="623744.A0A553QHF8"/>
<evidence type="ECO:0000256" key="7">
    <source>
        <dbReference type="ARBA" id="ARBA00023242"/>
    </source>
</evidence>